<name>A0AAV2ACY3_9ARAC</name>
<dbReference type="Gene3D" id="3.40.960.10">
    <property type="entry name" value="VSR Endonuclease"/>
    <property type="match status" value="1"/>
</dbReference>
<dbReference type="AlphaFoldDB" id="A0AAV2ACY3"/>
<dbReference type="EMBL" id="CAXIEN010000149">
    <property type="protein sequence ID" value="CAL1281836.1"/>
    <property type="molecule type" value="Genomic_DNA"/>
</dbReference>
<dbReference type="Proteomes" id="UP001497382">
    <property type="component" value="Unassembled WGS sequence"/>
</dbReference>
<proteinExistence type="predicted"/>
<feature type="non-terminal residue" evidence="1">
    <location>
        <position position="112"/>
    </location>
</feature>
<evidence type="ECO:0000313" key="2">
    <source>
        <dbReference type="Proteomes" id="UP001497382"/>
    </source>
</evidence>
<protein>
    <submittedName>
        <fullName evidence="1">Uncharacterized protein</fullName>
    </submittedName>
</protein>
<keyword evidence="2" id="KW-1185">Reference proteome</keyword>
<accession>A0AAV2ACY3</accession>
<reference evidence="1 2" key="1">
    <citation type="submission" date="2024-04" db="EMBL/GenBank/DDBJ databases">
        <authorList>
            <person name="Rising A."/>
            <person name="Reimegard J."/>
            <person name="Sonavane S."/>
            <person name="Akerstrom W."/>
            <person name="Nylinder S."/>
            <person name="Hedman E."/>
            <person name="Kallberg Y."/>
        </authorList>
    </citation>
    <scope>NUCLEOTIDE SEQUENCE [LARGE SCALE GENOMIC DNA]</scope>
</reference>
<organism evidence="1 2">
    <name type="scientific">Larinioides sclopetarius</name>
    <dbReference type="NCBI Taxonomy" id="280406"/>
    <lineage>
        <taxon>Eukaryota</taxon>
        <taxon>Metazoa</taxon>
        <taxon>Ecdysozoa</taxon>
        <taxon>Arthropoda</taxon>
        <taxon>Chelicerata</taxon>
        <taxon>Arachnida</taxon>
        <taxon>Araneae</taxon>
        <taxon>Araneomorphae</taxon>
        <taxon>Entelegynae</taxon>
        <taxon>Araneoidea</taxon>
        <taxon>Araneidae</taxon>
        <taxon>Larinioides</taxon>
    </lineage>
</organism>
<evidence type="ECO:0000313" key="1">
    <source>
        <dbReference type="EMBL" id="CAL1281836.1"/>
    </source>
</evidence>
<sequence length="112" mass="12779">ATSGKQFSLSDKGCFFHGCPTCFDGHSIHPLLGVTMYSFLEKTKSTTAKLRNKGYHVIEEWEHSFQTGLKQNPELKQFVSDHEVRDIINPRDPFYGGRTNAVKLYYEGTAKY</sequence>
<comment type="caution">
    <text evidence="1">The sequence shown here is derived from an EMBL/GenBank/DDBJ whole genome shotgun (WGS) entry which is preliminary data.</text>
</comment>
<gene>
    <name evidence="1" type="ORF">LARSCL_LOCUS11808</name>
</gene>
<feature type="non-terminal residue" evidence="1">
    <location>
        <position position="1"/>
    </location>
</feature>